<reference evidence="1" key="1">
    <citation type="submission" date="2022-07" db="EMBL/GenBank/DDBJ databases">
        <title>Phylogenomic reconstructions and comparative analyses of Kickxellomycotina fungi.</title>
        <authorList>
            <person name="Reynolds N.K."/>
            <person name="Stajich J.E."/>
            <person name="Barry K."/>
            <person name="Grigoriev I.V."/>
            <person name="Crous P."/>
            <person name="Smith M.E."/>
        </authorList>
    </citation>
    <scope>NUCLEOTIDE SEQUENCE</scope>
    <source>
        <strain evidence="1">NRRL 5244</strain>
    </source>
</reference>
<feature type="non-terminal residue" evidence="1">
    <location>
        <position position="170"/>
    </location>
</feature>
<gene>
    <name evidence="1" type="ORF">FBU59_004713</name>
</gene>
<proteinExistence type="predicted"/>
<organism evidence="1 2">
    <name type="scientific">Linderina macrospora</name>
    <dbReference type="NCBI Taxonomy" id="4868"/>
    <lineage>
        <taxon>Eukaryota</taxon>
        <taxon>Fungi</taxon>
        <taxon>Fungi incertae sedis</taxon>
        <taxon>Zoopagomycota</taxon>
        <taxon>Kickxellomycotina</taxon>
        <taxon>Kickxellomycetes</taxon>
        <taxon>Kickxellales</taxon>
        <taxon>Kickxellaceae</taxon>
        <taxon>Linderina</taxon>
    </lineage>
</organism>
<name>A0ACC1J4Y0_9FUNG</name>
<comment type="caution">
    <text evidence="1">The sequence shown here is derived from an EMBL/GenBank/DDBJ whole genome shotgun (WGS) entry which is preliminary data.</text>
</comment>
<accession>A0ACC1J4Y0</accession>
<protein>
    <submittedName>
        <fullName evidence="1">Uncharacterized protein</fullName>
    </submittedName>
</protein>
<dbReference type="EMBL" id="JANBPW010003475">
    <property type="protein sequence ID" value="KAJ1937562.1"/>
    <property type="molecule type" value="Genomic_DNA"/>
</dbReference>
<keyword evidence="2" id="KW-1185">Reference proteome</keyword>
<dbReference type="Proteomes" id="UP001150603">
    <property type="component" value="Unassembled WGS sequence"/>
</dbReference>
<sequence>MTARNTASKCEGVRPFKCPMCPKAFFRLEHQTRHIRTHTGERPHACTHPGCGKRFSRSDELTRHMRIHKGTPAERREARSAKKRAMRGAGGSANASTGTSAKSKGSKTTAAQPLAASQAFDASFGMMMSGRQEIGEIGLGGMAPIGGQSLVSPLSPASPYYSTIQSLNRL</sequence>
<evidence type="ECO:0000313" key="1">
    <source>
        <dbReference type="EMBL" id="KAJ1937562.1"/>
    </source>
</evidence>
<evidence type="ECO:0000313" key="2">
    <source>
        <dbReference type="Proteomes" id="UP001150603"/>
    </source>
</evidence>